<dbReference type="NCBIfam" id="TIGR02532">
    <property type="entry name" value="IV_pilin_GFxxxE"/>
    <property type="match status" value="1"/>
</dbReference>
<evidence type="ECO:0000256" key="1">
    <source>
        <dbReference type="ARBA" id="ARBA00004167"/>
    </source>
</evidence>
<dbReference type="SUPFAM" id="SSF54523">
    <property type="entry name" value="Pili subunits"/>
    <property type="match status" value="1"/>
</dbReference>
<evidence type="ECO:0008006" key="9">
    <source>
        <dbReference type="Google" id="ProtNLM"/>
    </source>
</evidence>
<evidence type="ECO:0000256" key="4">
    <source>
        <dbReference type="ARBA" id="ARBA00022989"/>
    </source>
</evidence>
<dbReference type="InterPro" id="IPR012902">
    <property type="entry name" value="N_methyl_site"/>
</dbReference>
<keyword evidence="8" id="KW-1185">Reference proteome</keyword>
<comment type="caution">
    <text evidence="7">The sequence shown here is derived from an EMBL/GenBank/DDBJ whole genome shotgun (WGS) entry which is preliminary data.</text>
</comment>
<keyword evidence="3 6" id="KW-0812">Transmembrane</keyword>
<comment type="subcellular location">
    <subcellularLocation>
        <location evidence="1">Membrane</location>
        <topology evidence="1">Single-pass membrane protein</topology>
    </subcellularLocation>
</comment>
<gene>
    <name evidence="7" type="ORF">U472_08185</name>
</gene>
<evidence type="ECO:0000313" key="8">
    <source>
        <dbReference type="Proteomes" id="UP000093514"/>
    </source>
</evidence>
<keyword evidence="4 6" id="KW-1133">Transmembrane helix</keyword>
<dbReference type="Proteomes" id="UP000093514">
    <property type="component" value="Unassembled WGS sequence"/>
</dbReference>
<keyword evidence="5 6" id="KW-0472">Membrane</keyword>
<dbReference type="GO" id="GO:0015627">
    <property type="term" value="C:type II protein secretion system complex"/>
    <property type="evidence" value="ECO:0007669"/>
    <property type="project" value="InterPro"/>
</dbReference>
<proteinExistence type="predicted"/>
<keyword evidence="2" id="KW-0488">Methylation</keyword>
<dbReference type="EMBL" id="LWDV01000009">
    <property type="protein sequence ID" value="OCL25996.1"/>
    <property type="molecule type" value="Genomic_DNA"/>
</dbReference>
<evidence type="ECO:0000256" key="2">
    <source>
        <dbReference type="ARBA" id="ARBA00022481"/>
    </source>
</evidence>
<reference evidence="8" key="1">
    <citation type="submission" date="2016-07" db="EMBL/GenBank/DDBJ databases">
        <authorList>
            <person name="Florea S."/>
            <person name="Webb J.S."/>
            <person name="Jaromczyk J."/>
            <person name="Schardl C.L."/>
        </authorList>
    </citation>
    <scope>NUCLEOTIDE SEQUENCE [LARGE SCALE GENOMIC DNA]</scope>
    <source>
        <strain evidence="8">Z6</strain>
    </source>
</reference>
<reference evidence="7 8" key="2">
    <citation type="submission" date="2016-08" db="EMBL/GenBank/DDBJ databases">
        <title>Orenia metallireducens sp. nov. strain Z6, a Novel Metal-reducing Firmicute from the Deep Subsurface.</title>
        <authorList>
            <person name="Maxim B.I."/>
            <person name="Kenneth K."/>
            <person name="Flynn T.M."/>
            <person name="Oloughlin E.J."/>
            <person name="Locke R.A."/>
            <person name="Weber J.R."/>
            <person name="Egan S.M."/>
            <person name="Mackie R.I."/>
            <person name="Cann I.K."/>
        </authorList>
    </citation>
    <scope>NUCLEOTIDE SEQUENCE [LARGE SCALE GENOMIC DNA]</scope>
    <source>
        <strain evidence="7 8">Z6</strain>
    </source>
</reference>
<dbReference type="AlphaFoldDB" id="A0A1C0A6X3"/>
<organism evidence="7 8">
    <name type="scientific">Orenia metallireducens</name>
    <dbReference type="NCBI Taxonomy" id="1413210"/>
    <lineage>
        <taxon>Bacteria</taxon>
        <taxon>Bacillati</taxon>
        <taxon>Bacillota</taxon>
        <taxon>Clostridia</taxon>
        <taxon>Halanaerobiales</taxon>
        <taxon>Halobacteroidaceae</taxon>
        <taxon>Orenia</taxon>
    </lineage>
</organism>
<name>A0A1C0A6X3_9FIRM</name>
<dbReference type="InterPro" id="IPR045584">
    <property type="entry name" value="Pilin-like"/>
</dbReference>
<protein>
    <recommendedName>
        <fullName evidence="9">Prepilin-type N-terminal cleavage/methylation domain-containing protein</fullName>
    </recommendedName>
</protein>
<evidence type="ECO:0000256" key="6">
    <source>
        <dbReference type="SAM" id="Phobius"/>
    </source>
</evidence>
<dbReference type="Pfam" id="PF07963">
    <property type="entry name" value="N_methyl"/>
    <property type="match status" value="1"/>
</dbReference>
<dbReference type="GO" id="GO:0015628">
    <property type="term" value="P:protein secretion by the type II secretion system"/>
    <property type="evidence" value="ECO:0007669"/>
    <property type="project" value="InterPro"/>
</dbReference>
<dbReference type="OrthoDB" id="1798043at2"/>
<dbReference type="PRINTS" id="PR00885">
    <property type="entry name" value="BCTERIALGSPH"/>
</dbReference>
<dbReference type="GO" id="GO:0016020">
    <property type="term" value="C:membrane"/>
    <property type="evidence" value="ECO:0007669"/>
    <property type="project" value="UniProtKB-SubCell"/>
</dbReference>
<dbReference type="InterPro" id="IPR002416">
    <property type="entry name" value="T2SS_protein-GspH"/>
</dbReference>
<dbReference type="RefSeq" id="WP_068717374.1">
    <property type="nucleotide sequence ID" value="NZ_LWDV01000009.1"/>
</dbReference>
<evidence type="ECO:0000256" key="3">
    <source>
        <dbReference type="ARBA" id="ARBA00022692"/>
    </source>
</evidence>
<dbReference type="PROSITE" id="PS00409">
    <property type="entry name" value="PROKAR_NTER_METHYL"/>
    <property type="match status" value="1"/>
</dbReference>
<accession>A0A1C0A6X3</accession>
<evidence type="ECO:0000313" key="7">
    <source>
        <dbReference type="EMBL" id="OCL25996.1"/>
    </source>
</evidence>
<sequence>MTELSISKEEGFTLLELTIVIVLMGIVLAMVLPTFDLLFDSITGKSTERKIFNIVEKVRDQAIISNQEQTILVKDNKLIYRDNAGIEEVFNEGIKRIELKQVEDKKITFYPNRTNSGGVLRGVLANNQEFSLSINPLNGQLSLEE</sequence>
<evidence type="ECO:0000256" key="5">
    <source>
        <dbReference type="ARBA" id="ARBA00023136"/>
    </source>
</evidence>
<feature type="transmembrane region" description="Helical" evidence="6">
    <location>
        <begin position="12"/>
        <end position="39"/>
    </location>
</feature>